<dbReference type="PANTHER" id="PTHR35446:SF3">
    <property type="entry name" value="CMD DOMAIN-CONTAINING PROTEIN"/>
    <property type="match status" value="1"/>
</dbReference>
<feature type="domain" description="Carboxymuconolactone decarboxylase-like" evidence="1">
    <location>
        <begin position="43"/>
        <end position="93"/>
    </location>
</feature>
<keyword evidence="3" id="KW-1185">Reference proteome</keyword>
<accession>A0ABN8W186</accession>
<evidence type="ECO:0000313" key="2">
    <source>
        <dbReference type="EMBL" id="CAI2717939.1"/>
    </source>
</evidence>
<dbReference type="Gene3D" id="1.20.1290.10">
    <property type="entry name" value="AhpD-like"/>
    <property type="match status" value="1"/>
</dbReference>
<dbReference type="InterPro" id="IPR003779">
    <property type="entry name" value="CMD-like"/>
</dbReference>
<evidence type="ECO:0000313" key="3">
    <source>
        <dbReference type="Proteomes" id="UP001157733"/>
    </source>
</evidence>
<organism evidence="2 3">
    <name type="scientific">Nitrospina watsonii</name>
    <dbReference type="NCBI Taxonomy" id="1323948"/>
    <lineage>
        <taxon>Bacteria</taxon>
        <taxon>Pseudomonadati</taxon>
        <taxon>Nitrospinota/Tectimicrobiota group</taxon>
        <taxon>Nitrospinota</taxon>
        <taxon>Nitrospinia</taxon>
        <taxon>Nitrospinales</taxon>
        <taxon>Nitrospinaceae</taxon>
        <taxon>Nitrospina</taxon>
    </lineage>
</organism>
<evidence type="ECO:0000259" key="1">
    <source>
        <dbReference type="Pfam" id="PF02627"/>
    </source>
</evidence>
<sequence length="170" mass="18737">MANVTSKAQDLLDKAEKGFGFVPNVLKELAASPEALDLYLSGTEIMKDTVLDEREKQLVIVAVSTFNGCDYCKAAHGMVAKKAGASDADVEAIQNKKPLNNPRDNNLVEATFRTLDKKGWLTAEDLQEFEGWGIDRRQVLEIVGIIALKTITNYTNHIAHTEIDAEFKQG</sequence>
<dbReference type="RefSeq" id="WP_282010854.1">
    <property type="nucleotide sequence ID" value="NZ_OX336137.1"/>
</dbReference>
<proteinExistence type="predicted"/>
<dbReference type="PANTHER" id="PTHR35446">
    <property type="entry name" value="SI:CH211-175M2.5"/>
    <property type="match status" value="1"/>
</dbReference>
<protein>
    <submittedName>
        <fullName evidence="2">4-carboxymuconolactone decarboxylase domain protein</fullName>
        <ecNumber evidence="2">4.1.1.44</ecNumber>
    </submittedName>
</protein>
<reference evidence="2 3" key="1">
    <citation type="submission" date="2022-09" db="EMBL/GenBank/DDBJ databases">
        <authorList>
            <person name="Kop L."/>
        </authorList>
    </citation>
    <scope>NUCLEOTIDE SEQUENCE [LARGE SCALE GENOMIC DNA]</scope>
    <source>
        <strain evidence="2 3">347</strain>
    </source>
</reference>
<keyword evidence="2" id="KW-0456">Lyase</keyword>
<gene>
    <name evidence="2" type="primary">pcaC</name>
    <name evidence="2" type="ORF">NSPWAT_1080</name>
</gene>
<dbReference type="SUPFAM" id="SSF69118">
    <property type="entry name" value="AhpD-like"/>
    <property type="match status" value="1"/>
</dbReference>
<dbReference type="NCBIfam" id="TIGR00778">
    <property type="entry name" value="ahpD_dom"/>
    <property type="match status" value="1"/>
</dbReference>
<name>A0ABN8W186_9BACT</name>
<dbReference type="InterPro" id="IPR004675">
    <property type="entry name" value="AhpD_core"/>
</dbReference>
<dbReference type="GO" id="GO:0047575">
    <property type="term" value="F:4-carboxymuconolactone decarboxylase activity"/>
    <property type="evidence" value="ECO:0007669"/>
    <property type="project" value="UniProtKB-EC"/>
</dbReference>
<dbReference type="InterPro" id="IPR029032">
    <property type="entry name" value="AhpD-like"/>
</dbReference>
<dbReference type="Pfam" id="PF02627">
    <property type="entry name" value="CMD"/>
    <property type="match status" value="1"/>
</dbReference>
<dbReference type="EMBL" id="OX336137">
    <property type="protein sequence ID" value="CAI2717939.1"/>
    <property type="molecule type" value="Genomic_DNA"/>
</dbReference>
<dbReference type="Proteomes" id="UP001157733">
    <property type="component" value="Chromosome"/>
</dbReference>
<dbReference type="EC" id="4.1.1.44" evidence="2"/>